<organism evidence="1 2">
    <name type="scientific">Gemmata massiliana</name>
    <dbReference type="NCBI Taxonomy" id="1210884"/>
    <lineage>
        <taxon>Bacteria</taxon>
        <taxon>Pseudomonadati</taxon>
        <taxon>Planctomycetota</taxon>
        <taxon>Planctomycetia</taxon>
        <taxon>Gemmatales</taxon>
        <taxon>Gemmataceae</taxon>
        <taxon>Gemmata</taxon>
    </lineage>
</organism>
<sequence length="213" mass="23855">MKMPIRRDPILREGFTEFYPYCYMLMGADTAIEAAQLFESTPGARGRNFHYATAVLFSAFAVEAVVNHIGLDKIANWAVDDNGRKLGGWRKKLDAVAALNGHTPDFSTAPFKTIDEAFKFRDKMAHGKTWVAEQCFLDTGAGQEHILPDWLQPFLNETRATEVIADARNVVQTLLVWSGYAALDLHRMGSGEYYENTKPNAGPRAPVWKIKNS</sequence>
<evidence type="ECO:0000313" key="1">
    <source>
        <dbReference type="EMBL" id="VTR91564.1"/>
    </source>
</evidence>
<dbReference type="EMBL" id="LR593886">
    <property type="protein sequence ID" value="VTR91564.1"/>
    <property type="molecule type" value="Genomic_DNA"/>
</dbReference>
<name>A0A6P2CV37_9BACT</name>
<proteinExistence type="predicted"/>
<keyword evidence="2" id="KW-1185">Reference proteome</keyword>
<dbReference type="RefSeq" id="WP_162666542.1">
    <property type="nucleotide sequence ID" value="NZ_LR593886.1"/>
</dbReference>
<reference evidence="1 2" key="1">
    <citation type="submission" date="2019-05" db="EMBL/GenBank/DDBJ databases">
        <authorList>
            <consortium name="Science for Life Laboratories"/>
        </authorList>
    </citation>
    <scope>NUCLEOTIDE SEQUENCE [LARGE SCALE GENOMIC DNA]</scope>
    <source>
        <strain evidence="1">Soil9</strain>
    </source>
</reference>
<dbReference type="Proteomes" id="UP000464178">
    <property type="component" value="Chromosome"/>
</dbReference>
<gene>
    <name evidence="1" type="ORF">SOIL9_61500</name>
</gene>
<dbReference type="KEGG" id="gms:SOIL9_61500"/>
<dbReference type="AlphaFoldDB" id="A0A6P2CV37"/>
<evidence type="ECO:0000313" key="2">
    <source>
        <dbReference type="Proteomes" id="UP000464178"/>
    </source>
</evidence>
<accession>A0A6P2CV37</accession>
<protein>
    <submittedName>
        <fullName evidence="1">Uncharacterized protein</fullName>
    </submittedName>
</protein>